<dbReference type="Pfam" id="PF00005">
    <property type="entry name" value="ABC_tran"/>
    <property type="match status" value="2"/>
</dbReference>
<dbReference type="SUPFAM" id="SSF90123">
    <property type="entry name" value="ABC transporter transmembrane region"/>
    <property type="match status" value="2"/>
</dbReference>
<dbReference type="CDD" id="cd18579">
    <property type="entry name" value="ABC_6TM_ABCC_D1"/>
    <property type="match status" value="1"/>
</dbReference>
<keyword evidence="6" id="KW-0547">Nucleotide-binding</keyword>
<dbReference type="PANTHER" id="PTHR24223:SF399">
    <property type="entry name" value="ABC TRANSPORTER ATNG"/>
    <property type="match status" value="1"/>
</dbReference>
<feature type="transmembrane region" description="Helical" evidence="12">
    <location>
        <begin position="382"/>
        <end position="409"/>
    </location>
</feature>
<dbReference type="InterPro" id="IPR050173">
    <property type="entry name" value="ABC_transporter_C-like"/>
</dbReference>
<feature type="domain" description="ABC transmembrane type-1" evidence="14">
    <location>
        <begin position="172"/>
        <end position="449"/>
    </location>
</feature>
<evidence type="ECO:0000256" key="8">
    <source>
        <dbReference type="ARBA" id="ARBA00022989"/>
    </source>
</evidence>
<dbReference type="PROSITE" id="PS50893">
    <property type="entry name" value="ABC_TRANSPORTER_2"/>
    <property type="match status" value="2"/>
</dbReference>
<evidence type="ECO:0000256" key="5">
    <source>
        <dbReference type="ARBA" id="ARBA00022692"/>
    </source>
</evidence>
<feature type="transmembrane region" description="Helical" evidence="12">
    <location>
        <begin position="54"/>
        <end position="73"/>
    </location>
</feature>
<evidence type="ECO:0000259" key="13">
    <source>
        <dbReference type="PROSITE" id="PS50893"/>
    </source>
</evidence>
<feature type="transmembrane region" description="Helical" evidence="12">
    <location>
        <begin position="1013"/>
        <end position="1034"/>
    </location>
</feature>
<feature type="transmembrane region" description="Helical" evidence="12">
    <location>
        <begin position="203"/>
        <end position="221"/>
    </location>
</feature>
<keyword evidence="3" id="KW-0813">Transport</keyword>
<evidence type="ECO:0000256" key="1">
    <source>
        <dbReference type="ARBA" id="ARBA00004651"/>
    </source>
</evidence>
<feature type="transmembrane region" description="Helical" evidence="12">
    <location>
        <begin position="929"/>
        <end position="949"/>
    </location>
</feature>
<dbReference type="GO" id="GO:0005524">
    <property type="term" value="F:ATP binding"/>
    <property type="evidence" value="ECO:0007669"/>
    <property type="project" value="UniProtKB-KW"/>
</dbReference>
<dbReference type="Pfam" id="PF00664">
    <property type="entry name" value="ABC_membrane"/>
    <property type="match status" value="2"/>
</dbReference>
<feature type="transmembrane region" description="Helical" evidence="12">
    <location>
        <begin position="826"/>
        <end position="849"/>
    </location>
</feature>
<evidence type="ECO:0000313" key="16">
    <source>
        <dbReference type="Proteomes" id="UP000256645"/>
    </source>
</evidence>
<evidence type="ECO:0000256" key="4">
    <source>
        <dbReference type="ARBA" id="ARBA00022475"/>
    </source>
</evidence>
<dbReference type="FunFam" id="1.20.1560.10:FF:000055">
    <property type="entry name" value="ABC multidrug transporter (Eurofung)"/>
    <property type="match status" value="1"/>
</dbReference>
<feature type="transmembrane region" description="Helical" evidence="12">
    <location>
        <begin position="902"/>
        <end position="923"/>
    </location>
</feature>
<dbReference type="InterPro" id="IPR027417">
    <property type="entry name" value="P-loop_NTPase"/>
</dbReference>
<feature type="transmembrane region" description="Helical" evidence="12">
    <location>
        <begin position="291"/>
        <end position="319"/>
    </location>
</feature>
<protein>
    <submittedName>
        <fullName evidence="15">Uncharacterized protein</fullName>
    </submittedName>
</protein>
<dbReference type="Gene3D" id="1.20.1560.10">
    <property type="entry name" value="ABC transporter type 1, transmembrane domain"/>
    <property type="match status" value="2"/>
</dbReference>
<keyword evidence="5 12" id="KW-0812">Transmembrane</keyword>
<feature type="domain" description="ABC transporter" evidence="13">
    <location>
        <begin position="511"/>
        <end position="737"/>
    </location>
</feature>
<dbReference type="CDD" id="cd03250">
    <property type="entry name" value="ABCC_MRP_domain1"/>
    <property type="match status" value="1"/>
</dbReference>
<dbReference type="SMART" id="SM00382">
    <property type="entry name" value="AAA"/>
    <property type="match status" value="2"/>
</dbReference>
<dbReference type="SUPFAM" id="SSF52540">
    <property type="entry name" value="P-loop containing nucleoside triphosphate hydrolases"/>
    <property type="match status" value="2"/>
</dbReference>
<dbReference type="GO" id="GO:0005886">
    <property type="term" value="C:plasma membrane"/>
    <property type="evidence" value="ECO:0007669"/>
    <property type="project" value="UniProtKB-SubCell"/>
</dbReference>
<dbReference type="InterPro" id="IPR003439">
    <property type="entry name" value="ABC_transporter-like_ATP-bd"/>
</dbReference>
<dbReference type="GO" id="GO:0016887">
    <property type="term" value="F:ATP hydrolysis activity"/>
    <property type="evidence" value="ECO:0007669"/>
    <property type="project" value="InterPro"/>
</dbReference>
<reference evidence="15 16" key="1">
    <citation type="journal article" date="2018" name="IMA Fungus">
        <title>IMA Genome-F 9: Draft genome sequence of Annulohypoxylon stygium, Aspergillus mulundensis, Berkeleyomyces basicola (syn. Thielaviopsis basicola), Ceratocystis smalleyi, two Cercospora beticola strains, Coleophoma cylindrospora, Fusarium fracticaudum, Phialophora cf. hyalina, and Morchella septimelata.</title>
        <authorList>
            <person name="Wingfield B.D."/>
            <person name="Bills G.F."/>
            <person name="Dong Y."/>
            <person name="Huang W."/>
            <person name="Nel W.J."/>
            <person name="Swalarsk-Parry B.S."/>
            <person name="Vaghefi N."/>
            <person name="Wilken P.M."/>
            <person name="An Z."/>
            <person name="de Beer Z.W."/>
            <person name="De Vos L."/>
            <person name="Chen L."/>
            <person name="Duong T.A."/>
            <person name="Gao Y."/>
            <person name="Hammerbacher A."/>
            <person name="Kikkert J.R."/>
            <person name="Li Y."/>
            <person name="Li H."/>
            <person name="Li K."/>
            <person name="Li Q."/>
            <person name="Liu X."/>
            <person name="Ma X."/>
            <person name="Naidoo K."/>
            <person name="Pethybridge S.J."/>
            <person name="Sun J."/>
            <person name="Steenkamp E.T."/>
            <person name="van der Nest M.A."/>
            <person name="van Wyk S."/>
            <person name="Wingfield M.J."/>
            <person name="Xiong C."/>
            <person name="Yue Q."/>
            <person name="Zhang X."/>
        </authorList>
    </citation>
    <scope>NUCLEOTIDE SEQUENCE [LARGE SCALE GENOMIC DNA]</scope>
    <source>
        <strain evidence="15 16">BP6252</strain>
    </source>
</reference>
<dbReference type="STRING" id="1849047.A0A3D8QB51"/>
<keyword evidence="9 12" id="KW-0472">Membrane</keyword>
<evidence type="ECO:0000256" key="10">
    <source>
        <dbReference type="ARBA" id="ARBA00023180"/>
    </source>
</evidence>
<evidence type="ECO:0000256" key="9">
    <source>
        <dbReference type="ARBA" id="ARBA00023136"/>
    </source>
</evidence>
<dbReference type="FunFam" id="1.20.1560.10:FF:000066">
    <property type="entry name" value="ABC multidrug transporter (Eurofung)"/>
    <property type="match status" value="1"/>
</dbReference>
<evidence type="ECO:0000256" key="2">
    <source>
        <dbReference type="ARBA" id="ARBA00009726"/>
    </source>
</evidence>
<keyword evidence="4" id="KW-1003">Cell membrane</keyword>
<keyword evidence="8 12" id="KW-1133">Transmembrane helix</keyword>
<feature type="transmembrane region" description="Helical" evidence="12">
    <location>
        <begin position="421"/>
        <end position="441"/>
    </location>
</feature>
<feature type="domain" description="ABC transmembrane type-1" evidence="14">
    <location>
        <begin position="801"/>
        <end position="1071"/>
    </location>
</feature>
<feature type="transmembrane region" description="Helical" evidence="12">
    <location>
        <begin position="789"/>
        <end position="814"/>
    </location>
</feature>
<dbReference type="Gene3D" id="3.40.50.300">
    <property type="entry name" value="P-loop containing nucleotide triphosphate hydrolases"/>
    <property type="match status" value="2"/>
</dbReference>
<proteinExistence type="inferred from homology"/>
<evidence type="ECO:0000256" key="11">
    <source>
        <dbReference type="SAM" id="MobiDB-lite"/>
    </source>
</evidence>
<dbReference type="InterPro" id="IPR003593">
    <property type="entry name" value="AAA+_ATPase"/>
</dbReference>
<evidence type="ECO:0000259" key="14">
    <source>
        <dbReference type="PROSITE" id="PS50929"/>
    </source>
</evidence>
<keyword evidence="16" id="KW-1185">Reference proteome</keyword>
<dbReference type="InterPro" id="IPR044726">
    <property type="entry name" value="ABCC_6TM_D2"/>
</dbReference>
<dbReference type="InterPro" id="IPR017871">
    <property type="entry name" value="ABC_transporter-like_CS"/>
</dbReference>
<keyword evidence="7" id="KW-0067">ATP-binding</keyword>
<comment type="subcellular location">
    <subcellularLocation>
        <location evidence="1">Cell membrane</location>
        <topology evidence="1">Multi-pass membrane protein</topology>
    </subcellularLocation>
</comment>
<dbReference type="PROSITE" id="PS50929">
    <property type="entry name" value="ABC_TM1F"/>
    <property type="match status" value="2"/>
</dbReference>
<dbReference type="InterPro" id="IPR044746">
    <property type="entry name" value="ABCC_6TM_D1"/>
</dbReference>
<keyword evidence="10" id="KW-0325">Glycoprotein</keyword>
<comment type="caution">
    <text evidence="15">The sequence shown here is derived from an EMBL/GenBank/DDBJ whole genome shotgun (WGS) entry which is preliminary data.</text>
</comment>
<dbReference type="PROSITE" id="PS00211">
    <property type="entry name" value="ABC_TRANSPORTER_1"/>
    <property type="match status" value="2"/>
</dbReference>
<evidence type="ECO:0000256" key="12">
    <source>
        <dbReference type="SAM" id="Phobius"/>
    </source>
</evidence>
<gene>
    <name evidence="15" type="ORF">BP6252_13190</name>
</gene>
<dbReference type="EMBL" id="PDLM01000017">
    <property type="protein sequence ID" value="RDW58714.1"/>
    <property type="molecule type" value="Genomic_DNA"/>
</dbReference>
<dbReference type="InterPro" id="IPR011527">
    <property type="entry name" value="ABC1_TM_dom"/>
</dbReference>
<evidence type="ECO:0000256" key="3">
    <source>
        <dbReference type="ARBA" id="ARBA00022448"/>
    </source>
</evidence>
<dbReference type="GO" id="GO:0140359">
    <property type="term" value="F:ABC-type transporter activity"/>
    <property type="evidence" value="ECO:0007669"/>
    <property type="project" value="InterPro"/>
</dbReference>
<organism evidence="15 16">
    <name type="scientific">Coleophoma cylindrospora</name>
    <dbReference type="NCBI Taxonomy" id="1849047"/>
    <lineage>
        <taxon>Eukaryota</taxon>
        <taxon>Fungi</taxon>
        <taxon>Dikarya</taxon>
        <taxon>Ascomycota</taxon>
        <taxon>Pezizomycotina</taxon>
        <taxon>Leotiomycetes</taxon>
        <taxon>Helotiales</taxon>
        <taxon>Dermateaceae</taxon>
        <taxon>Coleophoma</taxon>
    </lineage>
</organism>
<evidence type="ECO:0000313" key="15">
    <source>
        <dbReference type="EMBL" id="RDW58714.1"/>
    </source>
</evidence>
<dbReference type="CDD" id="cd18580">
    <property type="entry name" value="ABC_6TM_ABCC_D2"/>
    <property type="match status" value="1"/>
</dbReference>
<feature type="region of interest" description="Disordered" evidence="11">
    <location>
        <begin position="1309"/>
        <end position="1349"/>
    </location>
</feature>
<dbReference type="FunFam" id="3.40.50.300:FF:001854">
    <property type="entry name" value="ABC multidrug transporter (Eurofung)"/>
    <property type="match status" value="1"/>
</dbReference>
<evidence type="ECO:0000256" key="7">
    <source>
        <dbReference type="ARBA" id="ARBA00022840"/>
    </source>
</evidence>
<sequence>MGVNVLGSICFCYLSHLEHMRNIKPSTLLIIYFLFSFLLDFSQLRTLWAIPHNYISATVFTVATATKVWIVLLEAKSKRTILNAKYTDYAAEAIGNVFSRVVFWWLNRLLGIGYGKTLSLDDLPSIDPSLSSSVQFQQKWNKLPNKDTRHSLLLAAIAHFKWDLLSGIPPRLLLIGFTYSQPFLVKRVINLVSQPTSTSSNNAGYGMIGAYALVYIGMALSTTRYQHLTYRVITKLRGNLIPLIYNKTLSLSVSSANQSASVTLMSTDVERICAGLLYMHDSWGSTIEIGLALWLLWLELGVASVTPIVVALVCTLAAMKIAGSAAHRQKSWIEAIQTRVGATATMLGAMKSAKMSGLIDRLSTNIQNLRVAEIHASRKFRVLLIIVLGLAYTSNALSPVISFGIFSFIDRHRGSGTLDTATAFASLTLFSLLATPLSQLIEASTQLMAAVGCIDRIREYLVSDEREEHRELAATSPVDADLKHEKAVFTGSASETSLSRSSEAPNHVITIRGGSAGWDKERPHLIHDILIEIQRSQWTFIVGPVGCGKSTLLHAMLGETTTFSGSLNIGYLQVAYCSQTPWITNGTVQENILGISVFDQPWYDVVIRACALEQDLHGFPRGDKTLLGSKGTTLSGGQRQRIALARALYSRVDVLILDDVFSGLDSTTEEVIFIRLFGSDGLFRKARTTVILTTNSVDKLSYADHIIVLGRDGTIAQQGTFEDLNSTAGYLRDYSAKQHRNRGHKVDPTTPLFRVRSTLTTSTVPESDSRRVGDMMVYKYYFSIIGWKVSLVFVALTIWPVFCLSFPSIWVMLWAKSNEIHPNQDIALYLGIYAMLGVMAISGIVFLCWHLMVNLVPRTSGTLHRILLNTTLRAPMSFFSNTDTGVTLNRFSQDLELIDMELPIALLNIALASMLCLAQIIIVSVSARYIAAAIPVCLIVFYVVQNFYLRTSRQLRLLDIEAKSPLFSHFLETLSGLSTLRAFCWEEESKHRNQILLDQSQKPFYLLFCVQRWLNLVLDLSFAGLAVILITIAVTTRGKLSGGFIGVALVNVVSLSTSLKDLITYWTILETSIGAVSRVRSFALETQSENRLEEREIPDSHWPAKGSIDIRGISASYLGKSSLVSTIFRMLELDSGSIIIDGIDISTVPRQEIRSRLVSISQEPYILSGTVRLNVDPFETASDEDVIKALQTVKLWEVISTKGGLSVVVSENILSHGQRQLLCLARALLRKGSILVLDEATSSVDEKTDELMQQIIRTHFQEYTIIAIAHRLNTILDFDKIAVIEKGCLLEFENAAELLSRQSAFSDLYRSSTGGDDAQDDNSSGASQETEAKHGDDDMDEIIPEKQCH</sequence>
<dbReference type="InterPro" id="IPR036640">
    <property type="entry name" value="ABC1_TM_sf"/>
</dbReference>
<evidence type="ECO:0000256" key="6">
    <source>
        <dbReference type="ARBA" id="ARBA00022741"/>
    </source>
</evidence>
<dbReference type="PANTHER" id="PTHR24223">
    <property type="entry name" value="ATP-BINDING CASSETTE SUB-FAMILY C"/>
    <property type="match status" value="1"/>
</dbReference>
<dbReference type="Proteomes" id="UP000256645">
    <property type="component" value="Unassembled WGS sequence"/>
</dbReference>
<dbReference type="OrthoDB" id="6500128at2759"/>
<feature type="domain" description="ABC transporter" evidence="13">
    <location>
        <begin position="1079"/>
        <end position="1311"/>
    </location>
</feature>
<name>A0A3D8QB51_9HELO</name>
<dbReference type="FunFam" id="3.40.50.300:FF:002145">
    <property type="entry name" value="ABC transporter (MsbA subfamily)"/>
    <property type="match status" value="1"/>
</dbReference>
<accession>A0A3D8QB51</accession>
<comment type="similarity">
    <text evidence="2">Belongs to the ABC transporter superfamily. ABCC family. Conjugate transporter (TC 3.A.1.208) subfamily.</text>
</comment>
<feature type="transmembrane region" description="Helical" evidence="12">
    <location>
        <begin position="29"/>
        <end position="48"/>
    </location>
</feature>